<feature type="transmembrane region" description="Helical" evidence="1">
    <location>
        <begin position="274"/>
        <end position="292"/>
    </location>
</feature>
<sequence>MAATDDELLLESASLIETSDEGSYVAHDSLAGLPVYTTIHRIRLVVREMIDDPYTIEQLQDIRMNALIVRPLVGKLYDPKDLSIVYCLLVNRTQFLHERSFQSHLQTVSDARANLCELAACRILRRFDDESRGSDAGLLLLANILVAGLDPFQNAPSSQKRLPFGRKLTALEVAILSDSKIFLLSSSCQKVIDAVYQGQITYTPLSSMDILPDRYKTRPIALYNPRKAPLLNHYRLIVPRLRGMIEACQFIILLVLYILTMVRRKGSEVTVEEMIFWTYASGWILEEFAAIVEHGWQVHMQNLWSFLDLIFITIFLAYFAVRSCALAVPRIDQATSTSAFAILSLAAPILLPRLAFTLMPDNMLFIALRAMMRDFTVLTLLAVWCFAGFFISMKWLLHLHLDPQDAADPPSSATISKWMLWIWFGLDGTGIERSVDFHTTLGPALMIAFAFLGNTLFLTILVAKLTNTFSQIAGNADAEIQFRRAVLTFEGVKSDAIFGYPPPFNILALLFLLPLKLVLSSRQFHSVNVAATRIVNMPLLLIISLYERQRPLWSGAEPRRPSRWRALWSWTYTGLFPHGEIYAMFGEDSSVCSAHEGGVEGF</sequence>
<feature type="transmembrane region" description="Helical" evidence="1">
    <location>
        <begin position="377"/>
        <end position="397"/>
    </location>
</feature>
<dbReference type="InterPro" id="IPR056337">
    <property type="entry name" value="LHD_YVC1"/>
</dbReference>
<dbReference type="Pfam" id="PF23317">
    <property type="entry name" value="YVC1_C"/>
    <property type="match status" value="1"/>
</dbReference>
<feature type="transmembrane region" description="Helical" evidence="1">
    <location>
        <begin position="444"/>
        <end position="463"/>
    </location>
</feature>
<accession>A0ABR4G8B2</accession>
<dbReference type="Pfam" id="PF23190">
    <property type="entry name" value="LHD_TRPY1"/>
    <property type="match status" value="1"/>
</dbReference>
<feature type="transmembrane region" description="Helical" evidence="1">
    <location>
        <begin position="304"/>
        <end position="328"/>
    </location>
</feature>
<feature type="transmembrane region" description="Helical" evidence="1">
    <location>
        <begin position="334"/>
        <end position="356"/>
    </location>
</feature>
<keyword evidence="1" id="KW-0812">Transmembrane</keyword>
<dbReference type="Proteomes" id="UP001610563">
    <property type="component" value="Unassembled WGS sequence"/>
</dbReference>
<name>A0ABR4G8B2_9EURO</name>
<gene>
    <name evidence="4" type="ORF">BJX66DRAFT_337460</name>
</gene>
<dbReference type="PANTHER" id="PTHR35859:SF1">
    <property type="entry name" value="NONSELECTIVE CATION CHANNEL PROTEIN"/>
    <property type="match status" value="1"/>
</dbReference>
<evidence type="ECO:0000313" key="5">
    <source>
        <dbReference type="Proteomes" id="UP001610563"/>
    </source>
</evidence>
<proteinExistence type="predicted"/>
<evidence type="ECO:0000313" key="4">
    <source>
        <dbReference type="EMBL" id="KAL2794850.1"/>
    </source>
</evidence>
<dbReference type="InterPro" id="IPR056336">
    <property type="entry name" value="YVC1_C"/>
</dbReference>
<protein>
    <recommendedName>
        <fullName evidence="6">Receptor-activated Ca2+-permeable cation channel</fullName>
    </recommendedName>
</protein>
<dbReference type="InterPro" id="IPR052971">
    <property type="entry name" value="TRP_calcium_channel"/>
</dbReference>
<evidence type="ECO:0000259" key="3">
    <source>
        <dbReference type="Pfam" id="PF23317"/>
    </source>
</evidence>
<keyword evidence="5" id="KW-1185">Reference proteome</keyword>
<keyword evidence="1" id="KW-1133">Transmembrane helix</keyword>
<feature type="transmembrane region" description="Helical" evidence="1">
    <location>
        <begin position="497"/>
        <end position="515"/>
    </location>
</feature>
<keyword evidence="1" id="KW-0472">Membrane</keyword>
<feature type="transmembrane region" description="Helical" evidence="1">
    <location>
        <begin position="243"/>
        <end position="262"/>
    </location>
</feature>
<comment type="caution">
    <text evidence="4">The sequence shown here is derived from an EMBL/GenBank/DDBJ whole genome shotgun (WGS) entry which is preliminary data.</text>
</comment>
<reference evidence="4 5" key="1">
    <citation type="submission" date="2024-07" db="EMBL/GenBank/DDBJ databases">
        <title>Section-level genome sequencing and comparative genomics of Aspergillus sections Usti and Cavernicolus.</title>
        <authorList>
            <consortium name="Lawrence Berkeley National Laboratory"/>
            <person name="Nybo J.L."/>
            <person name="Vesth T.C."/>
            <person name="Theobald S."/>
            <person name="Frisvad J.C."/>
            <person name="Larsen T.O."/>
            <person name="Kjaerboelling I."/>
            <person name="Rothschild-Mancinelli K."/>
            <person name="Lyhne E.K."/>
            <person name="Kogle M.E."/>
            <person name="Barry K."/>
            <person name="Clum A."/>
            <person name="Na H."/>
            <person name="Ledsgaard L."/>
            <person name="Lin J."/>
            <person name="Lipzen A."/>
            <person name="Kuo A."/>
            <person name="Riley R."/>
            <person name="Mondo S."/>
            <person name="Labutti K."/>
            <person name="Haridas S."/>
            <person name="Pangalinan J."/>
            <person name="Salamov A.A."/>
            <person name="Simmons B.A."/>
            <person name="Magnuson J.K."/>
            <person name="Chen J."/>
            <person name="Drula E."/>
            <person name="Henrissat B."/>
            <person name="Wiebenga A."/>
            <person name="Lubbers R.J."/>
            <person name="Gomes A.C."/>
            <person name="Makela M.R."/>
            <person name="Stajich J."/>
            <person name="Grigoriev I.V."/>
            <person name="Mortensen U.H."/>
            <person name="De Vries R.P."/>
            <person name="Baker S.E."/>
            <person name="Andersen M.R."/>
        </authorList>
    </citation>
    <scope>NUCLEOTIDE SEQUENCE [LARGE SCALE GENOMIC DNA]</scope>
    <source>
        <strain evidence="4 5">CBS 209.92</strain>
    </source>
</reference>
<dbReference type="EMBL" id="JBFTWV010000040">
    <property type="protein sequence ID" value="KAL2794850.1"/>
    <property type="molecule type" value="Genomic_DNA"/>
</dbReference>
<evidence type="ECO:0000259" key="2">
    <source>
        <dbReference type="Pfam" id="PF23190"/>
    </source>
</evidence>
<feature type="domain" description="Calcium channel YVC1-like C-terminal transmembrane" evidence="3">
    <location>
        <begin position="250"/>
        <end position="548"/>
    </location>
</feature>
<organism evidence="4 5">
    <name type="scientific">Aspergillus keveii</name>
    <dbReference type="NCBI Taxonomy" id="714993"/>
    <lineage>
        <taxon>Eukaryota</taxon>
        <taxon>Fungi</taxon>
        <taxon>Dikarya</taxon>
        <taxon>Ascomycota</taxon>
        <taxon>Pezizomycotina</taxon>
        <taxon>Eurotiomycetes</taxon>
        <taxon>Eurotiomycetidae</taxon>
        <taxon>Eurotiales</taxon>
        <taxon>Aspergillaceae</taxon>
        <taxon>Aspergillus</taxon>
        <taxon>Aspergillus subgen. Nidulantes</taxon>
    </lineage>
</organism>
<feature type="domain" description="YVC1 N-terminal linker helical" evidence="2">
    <location>
        <begin position="37"/>
        <end position="212"/>
    </location>
</feature>
<dbReference type="PANTHER" id="PTHR35859">
    <property type="entry name" value="NONSELECTIVE CATION CHANNEL PROTEIN"/>
    <property type="match status" value="1"/>
</dbReference>
<evidence type="ECO:0008006" key="6">
    <source>
        <dbReference type="Google" id="ProtNLM"/>
    </source>
</evidence>
<evidence type="ECO:0000256" key="1">
    <source>
        <dbReference type="SAM" id="Phobius"/>
    </source>
</evidence>